<keyword evidence="4" id="KW-0444">Lipid biosynthesis</keyword>
<sequence>MQTRLNSILKEERPVKQRASWRQYLIELERGFAQIIRSDSVFFFHTFCLTIVLTCSFILGLSMMEWAMVVLSCTLAISAEMFNKVLKAIWDNLGHHFSEAAQNSIRIGTASATLTLIGASITVGIILGHRLWELLH</sequence>
<evidence type="ECO:0000256" key="13">
    <source>
        <dbReference type="ARBA" id="ARBA00023209"/>
    </source>
</evidence>
<dbReference type="RefSeq" id="WP_144998588.1">
    <property type="nucleotide sequence ID" value="NZ_CP036281.1"/>
</dbReference>
<keyword evidence="5" id="KW-0808">Transferase</keyword>
<dbReference type="InterPro" id="IPR000829">
    <property type="entry name" value="DAGK"/>
</dbReference>
<keyword evidence="8 18" id="KW-0418">Kinase</keyword>
<keyword evidence="9" id="KW-0067">ATP-binding</keyword>
<dbReference type="GO" id="GO:0008654">
    <property type="term" value="P:phospholipid biosynthetic process"/>
    <property type="evidence" value="ECO:0007669"/>
    <property type="project" value="UniProtKB-KW"/>
</dbReference>
<protein>
    <submittedName>
        <fullName evidence="18">Prokaryotic diacylglycerol kinase</fullName>
    </submittedName>
</protein>
<keyword evidence="10 17" id="KW-1133">Transmembrane helix</keyword>
<keyword evidence="6 17" id="KW-0812">Transmembrane</keyword>
<evidence type="ECO:0000256" key="5">
    <source>
        <dbReference type="ARBA" id="ARBA00022679"/>
    </source>
</evidence>
<keyword evidence="3" id="KW-1003">Cell membrane</keyword>
<keyword evidence="7" id="KW-0547">Nucleotide-binding</keyword>
<dbReference type="GO" id="GO:0005886">
    <property type="term" value="C:plasma membrane"/>
    <property type="evidence" value="ECO:0007669"/>
    <property type="project" value="UniProtKB-SubCell"/>
</dbReference>
<reference evidence="18 19" key="1">
    <citation type="submission" date="2019-02" db="EMBL/GenBank/DDBJ databases">
        <title>Deep-cultivation of Planctomycetes and their phenomic and genomic characterization uncovers novel biology.</title>
        <authorList>
            <person name="Wiegand S."/>
            <person name="Jogler M."/>
            <person name="Boedeker C."/>
            <person name="Pinto D."/>
            <person name="Vollmers J."/>
            <person name="Rivas-Marin E."/>
            <person name="Kohn T."/>
            <person name="Peeters S.H."/>
            <person name="Heuer A."/>
            <person name="Rast P."/>
            <person name="Oberbeckmann S."/>
            <person name="Bunk B."/>
            <person name="Jeske O."/>
            <person name="Meyerdierks A."/>
            <person name="Storesund J.E."/>
            <person name="Kallscheuer N."/>
            <person name="Luecker S."/>
            <person name="Lage O.M."/>
            <person name="Pohl T."/>
            <person name="Merkel B.J."/>
            <person name="Hornburger P."/>
            <person name="Mueller R.-W."/>
            <person name="Bruemmer F."/>
            <person name="Labrenz M."/>
            <person name="Spormann A.M."/>
            <person name="Op den Camp H."/>
            <person name="Overmann J."/>
            <person name="Amann R."/>
            <person name="Jetten M.S.M."/>
            <person name="Mascher T."/>
            <person name="Medema M.H."/>
            <person name="Devos D.P."/>
            <person name="Kaster A.-K."/>
            <person name="Ovreas L."/>
            <person name="Rohde M."/>
            <person name="Galperin M.Y."/>
            <person name="Jogler C."/>
        </authorList>
    </citation>
    <scope>NUCLEOTIDE SEQUENCE [LARGE SCALE GENOMIC DNA]</scope>
    <source>
        <strain evidence="18 19">Pla110</strain>
    </source>
</reference>
<evidence type="ECO:0000256" key="6">
    <source>
        <dbReference type="ARBA" id="ARBA00022692"/>
    </source>
</evidence>
<feature type="transmembrane region" description="Helical" evidence="17">
    <location>
        <begin position="107"/>
        <end position="127"/>
    </location>
</feature>
<comment type="subcellular location">
    <subcellularLocation>
        <location evidence="1">Cell membrane</location>
        <topology evidence="1">Multi-pass membrane protein</topology>
    </subcellularLocation>
</comment>
<dbReference type="KEGG" id="plon:Pla110_41670"/>
<proteinExistence type="inferred from homology"/>
<evidence type="ECO:0000256" key="16">
    <source>
        <dbReference type="PIRSR" id="PIRSR600829-2"/>
    </source>
</evidence>
<dbReference type="InterPro" id="IPR036945">
    <property type="entry name" value="DAGK_sf"/>
</dbReference>
<feature type="transmembrane region" description="Helical" evidence="17">
    <location>
        <begin position="66"/>
        <end position="86"/>
    </location>
</feature>
<feature type="transmembrane region" description="Helical" evidence="17">
    <location>
        <begin position="40"/>
        <end position="60"/>
    </location>
</feature>
<gene>
    <name evidence="18" type="ORF">Pla110_41670</name>
</gene>
<evidence type="ECO:0000256" key="12">
    <source>
        <dbReference type="ARBA" id="ARBA00023136"/>
    </source>
</evidence>
<evidence type="ECO:0000256" key="10">
    <source>
        <dbReference type="ARBA" id="ARBA00022989"/>
    </source>
</evidence>
<evidence type="ECO:0000313" key="19">
    <source>
        <dbReference type="Proteomes" id="UP000317178"/>
    </source>
</evidence>
<evidence type="ECO:0000256" key="2">
    <source>
        <dbReference type="ARBA" id="ARBA00005967"/>
    </source>
</evidence>
<name>A0A518CT56_9PLAN</name>
<keyword evidence="13" id="KW-0594">Phospholipid biosynthesis</keyword>
<evidence type="ECO:0000256" key="11">
    <source>
        <dbReference type="ARBA" id="ARBA00023098"/>
    </source>
</evidence>
<dbReference type="Pfam" id="PF01219">
    <property type="entry name" value="DAGK_prokar"/>
    <property type="match status" value="1"/>
</dbReference>
<dbReference type="OrthoDB" id="215805at2"/>
<dbReference type="PANTHER" id="PTHR34299">
    <property type="entry name" value="DIACYLGLYCEROL KINASE"/>
    <property type="match status" value="1"/>
</dbReference>
<feature type="binding site" evidence="16">
    <location>
        <position position="80"/>
    </location>
    <ligand>
        <name>substrate</name>
    </ligand>
</feature>
<keyword evidence="11" id="KW-0443">Lipid metabolism</keyword>
<keyword evidence="19" id="KW-1185">Reference proteome</keyword>
<evidence type="ECO:0000256" key="17">
    <source>
        <dbReference type="SAM" id="Phobius"/>
    </source>
</evidence>
<evidence type="ECO:0000256" key="3">
    <source>
        <dbReference type="ARBA" id="ARBA00022475"/>
    </source>
</evidence>
<evidence type="ECO:0000313" key="18">
    <source>
        <dbReference type="EMBL" id="QDU82412.1"/>
    </source>
</evidence>
<keyword evidence="12 17" id="KW-0472">Membrane</keyword>
<dbReference type="PANTHER" id="PTHR34299:SF1">
    <property type="entry name" value="DIACYLGLYCEROL KINASE"/>
    <property type="match status" value="1"/>
</dbReference>
<evidence type="ECO:0000256" key="1">
    <source>
        <dbReference type="ARBA" id="ARBA00004651"/>
    </source>
</evidence>
<accession>A0A518CT56</accession>
<organism evidence="18 19">
    <name type="scientific">Polystyrenella longa</name>
    <dbReference type="NCBI Taxonomy" id="2528007"/>
    <lineage>
        <taxon>Bacteria</taxon>
        <taxon>Pseudomonadati</taxon>
        <taxon>Planctomycetota</taxon>
        <taxon>Planctomycetia</taxon>
        <taxon>Planctomycetales</taxon>
        <taxon>Planctomycetaceae</taxon>
        <taxon>Polystyrenella</taxon>
    </lineage>
</organism>
<dbReference type="InterPro" id="IPR033717">
    <property type="entry name" value="UDPK"/>
</dbReference>
<dbReference type="Gene3D" id="1.10.287.3610">
    <property type="match status" value="1"/>
</dbReference>
<comment type="similarity">
    <text evidence="2">Belongs to the bacterial diacylglycerol kinase family.</text>
</comment>
<evidence type="ECO:0000256" key="14">
    <source>
        <dbReference type="ARBA" id="ARBA00023264"/>
    </source>
</evidence>
<dbReference type="CDD" id="cd14265">
    <property type="entry name" value="UDPK_IM_like"/>
    <property type="match status" value="1"/>
</dbReference>
<evidence type="ECO:0000256" key="7">
    <source>
        <dbReference type="ARBA" id="ARBA00022741"/>
    </source>
</evidence>
<dbReference type="GO" id="GO:0016301">
    <property type="term" value="F:kinase activity"/>
    <property type="evidence" value="ECO:0007669"/>
    <property type="project" value="UniProtKB-KW"/>
</dbReference>
<dbReference type="GO" id="GO:0005524">
    <property type="term" value="F:ATP binding"/>
    <property type="evidence" value="ECO:0007669"/>
    <property type="project" value="UniProtKB-KW"/>
</dbReference>
<evidence type="ECO:0000256" key="4">
    <source>
        <dbReference type="ARBA" id="ARBA00022516"/>
    </source>
</evidence>
<evidence type="ECO:0000256" key="15">
    <source>
        <dbReference type="PIRSR" id="PIRSR600829-1"/>
    </source>
</evidence>
<keyword evidence="14" id="KW-1208">Phospholipid metabolism</keyword>
<evidence type="ECO:0000256" key="8">
    <source>
        <dbReference type="ARBA" id="ARBA00022777"/>
    </source>
</evidence>
<dbReference type="EMBL" id="CP036281">
    <property type="protein sequence ID" value="QDU82412.1"/>
    <property type="molecule type" value="Genomic_DNA"/>
</dbReference>
<evidence type="ECO:0000256" key="9">
    <source>
        <dbReference type="ARBA" id="ARBA00022840"/>
    </source>
</evidence>
<dbReference type="AlphaFoldDB" id="A0A518CT56"/>
<dbReference type="Proteomes" id="UP000317178">
    <property type="component" value="Chromosome"/>
</dbReference>
<feature type="active site" description="Proton acceptor" evidence="15">
    <location>
        <position position="80"/>
    </location>
</feature>